<dbReference type="Proteomes" id="UP000008207">
    <property type="component" value="Chromosome"/>
</dbReference>
<feature type="domain" description="DUF7146" evidence="2">
    <location>
        <begin position="139"/>
        <end position="251"/>
    </location>
</feature>
<name>B8IDS7_METNO</name>
<dbReference type="AlphaFoldDB" id="B8IDS7"/>
<evidence type="ECO:0000259" key="2">
    <source>
        <dbReference type="Pfam" id="PF23639"/>
    </source>
</evidence>
<dbReference type="KEGG" id="mno:Mnod_0613"/>
<dbReference type="OrthoDB" id="9811157at2"/>
<dbReference type="Pfam" id="PF23639">
    <property type="entry name" value="DUF7146"/>
    <property type="match status" value="1"/>
</dbReference>
<evidence type="ECO:0000256" key="1">
    <source>
        <dbReference type="SAM" id="MobiDB-lite"/>
    </source>
</evidence>
<dbReference type="HOGENOM" id="CLU_051135_0_0_5"/>
<dbReference type="Gene3D" id="3.90.580.10">
    <property type="entry name" value="Zinc finger, CHC2-type domain"/>
    <property type="match status" value="1"/>
</dbReference>
<dbReference type="InterPro" id="IPR036977">
    <property type="entry name" value="DNA_primase_Znf_CHC2"/>
</dbReference>
<proteinExistence type="predicted"/>
<organism evidence="3 4">
    <name type="scientific">Methylobacterium nodulans (strain LMG 21967 / CNCM I-2342 / ORS 2060)</name>
    <dbReference type="NCBI Taxonomy" id="460265"/>
    <lineage>
        <taxon>Bacteria</taxon>
        <taxon>Pseudomonadati</taxon>
        <taxon>Pseudomonadota</taxon>
        <taxon>Alphaproteobacteria</taxon>
        <taxon>Hyphomicrobiales</taxon>
        <taxon>Methylobacteriaceae</taxon>
        <taxon>Methylobacterium</taxon>
    </lineage>
</organism>
<dbReference type="GO" id="GO:0006260">
    <property type="term" value="P:DNA replication"/>
    <property type="evidence" value="ECO:0007669"/>
    <property type="project" value="InterPro"/>
</dbReference>
<dbReference type="InterPro" id="IPR055570">
    <property type="entry name" value="DUF7146"/>
</dbReference>
<gene>
    <name evidence="3" type="ordered locus">Mnod_0613</name>
</gene>
<evidence type="ECO:0000313" key="4">
    <source>
        <dbReference type="Proteomes" id="UP000008207"/>
    </source>
</evidence>
<evidence type="ECO:0000313" key="3">
    <source>
        <dbReference type="EMBL" id="ACL55649.1"/>
    </source>
</evidence>
<feature type="region of interest" description="Disordered" evidence="1">
    <location>
        <begin position="310"/>
        <end position="341"/>
    </location>
</feature>
<dbReference type="eggNOG" id="COG4643">
    <property type="taxonomic scope" value="Bacteria"/>
</dbReference>
<accession>B8IDS7</accession>
<dbReference type="GO" id="GO:0008270">
    <property type="term" value="F:zinc ion binding"/>
    <property type="evidence" value="ECO:0007669"/>
    <property type="project" value="InterPro"/>
</dbReference>
<keyword evidence="4" id="KW-1185">Reference proteome</keyword>
<dbReference type="RefSeq" id="WP_015927358.1">
    <property type="nucleotide sequence ID" value="NC_011894.1"/>
</dbReference>
<dbReference type="SUPFAM" id="SSF57783">
    <property type="entry name" value="Zinc beta-ribbon"/>
    <property type="match status" value="1"/>
</dbReference>
<dbReference type="STRING" id="460265.Mnod_0613"/>
<reference evidence="3 4" key="1">
    <citation type="submission" date="2009-01" db="EMBL/GenBank/DDBJ databases">
        <title>Complete sequence of chromosome of Methylobacterium nodulans ORS 2060.</title>
        <authorList>
            <consortium name="US DOE Joint Genome Institute"/>
            <person name="Lucas S."/>
            <person name="Copeland A."/>
            <person name="Lapidus A."/>
            <person name="Glavina del Rio T."/>
            <person name="Dalin E."/>
            <person name="Tice H."/>
            <person name="Bruce D."/>
            <person name="Goodwin L."/>
            <person name="Pitluck S."/>
            <person name="Sims D."/>
            <person name="Brettin T."/>
            <person name="Detter J.C."/>
            <person name="Han C."/>
            <person name="Larimer F."/>
            <person name="Land M."/>
            <person name="Hauser L."/>
            <person name="Kyrpides N."/>
            <person name="Ivanova N."/>
            <person name="Marx C.J."/>
            <person name="Richardson P."/>
        </authorList>
    </citation>
    <scope>NUCLEOTIDE SEQUENCE [LARGE SCALE GENOMIC DNA]</scope>
    <source>
        <strain evidence="4">LMG 21967 / CNCM I-2342 / ORS 2060</strain>
    </source>
</reference>
<dbReference type="EMBL" id="CP001349">
    <property type="protein sequence ID" value="ACL55649.1"/>
    <property type="molecule type" value="Genomic_DNA"/>
</dbReference>
<dbReference type="GO" id="GO:0003677">
    <property type="term" value="F:DNA binding"/>
    <property type="evidence" value="ECO:0007669"/>
    <property type="project" value="InterPro"/>
</dbReference>
<sequence>MRTAAFDAWVEEARGVDLVAYARARSPRLHRSTTEWTGPCPGCGGRDRFGINVSKKLWSCRQGGGSPIGGDIIALVQHVEGCDFLAACAILTGRSAPGHEPETAEEATARRAAKAAREAEAAAKAKAEAEASARFREAERRRLYQLWRAAGPVAGSPAEAYLALRRVAAPPSAHLRCAPHHPLYAHGGRRAEVIHVGPALLAAILSPEGRFTGLHATWIDLTAPDGKLRLADPKTGECVPARKARGSIGGGRIELVRVPDPVRLVLGEGNETVLSAWGALRVHRPAFVEGCAFWGGVSLGNIAGRAADTVPHPTQTLTDRRGRTRPVRVGNGIPADDPGPAIPIPPTVTELWLCQDGDSDPFATRLAMERAARRYARPGLTIGIAPADPGQDFNDMLRSAA</sequence>
<protein>
    <submittedName>
        <fullName evidence="3">Putative DNA primase</fullName>
    </submittedName>
</protein>